<evidence type="ECO:0000256" key="2">
    <source>
        <dbReference type="ARBA" id="ARBA00022704"/>
    </source>
</evidence>
<name>C5K535_PERM5</name>
<organism evidence="6">
    <name type="scientific">Perkinsus marinus (strain ATCC 50983 / TXsc)</name>
    <dbReference type="NCBI Taxonomy" id="423536"/>
    <lineage>
        <taxon>Eukaryota</taxon>
        <taxon>Sar</taxon>
        <taxon>Alveolata</taxon>
        <taxon>Perkinsozoa</taxon>
        <taxon>Perkinsea</taxon>
        <taxon>Perkinsida</taxon>
        <taxon>Perkinsidae</taxon>
        <taxon>Perkinsus</taxon>
    </lineage>
</organism>
<reference evidence="5 6" key="1">
    <citation type="submission" date="2008-07" db="EMBL/GenBank/DDBJ databases">
        <authorList>
            <person name="El-Sayed N."/>
            <person name="Caler E."/>
            <person name="Inman J."/>
            <person name="Amedeo P."/>
            <person name="Hass B."/>
            <person name="Wortman J."/>
        </authorList>
    </citation>
    <scope>NUCLEOTIDE SEQUENCE [LARGE SCALE GENOMIC DNA]</scope>
    <source>
        <strain evidence="6">ATCC 50983 / TXsc</strain>
    </source>
</reference>
<dbReference type="InterPro" id="IPR052781">
    <property type="entry name" value="Cys_protease_inhibitor_I42"/>
</dbReference>
<accession>C5K535</accession>
<gene>
    <name evidence="5" type="ORF">Pmar_PMAR010199</name>
</gene>
<feature type="domain" description="Proteinase inhibitor I42 chagasin" evidence="4">
    <location>
        <begin position="15"/>
        <end position="122"/>
    </location>
</feature>
<evidence type="ECO:0000313" key="5">
    <source>
        <dbReference type="EMBL" id="EER20457.1"/>
    </source>
</evidence>
<dbReference type="MEROPS" id="I42.001"/>
<feature type="region of interest" description="Disordered" evidence="3">
    <location>
        <begin position="132"/>
        <end position="151"/>
    </location>
</feature>
<protein>
    <recommendedName>
        <fullName evidence="4">Proteinase inhibitor I42 chagasin domain-containing protein</fullName>
    </recommendedName>
</protein>
<evidence type="ECO:0000256" key="1">
    <source>
        <dbReference type="ARBA" id="ARBA00022690"/>
    </source>
</evidence>
<sequence length="151" mass="16337">MLRNQLTPGSVVNLTVNVGEVIEISLVGNPSTGYTWQDADHPEAEGSTQAEATQGSSNNIDDPSRVVGFLTQDYKADPHPEGFVGSGGTHHFYYQALNPGDCQARFVYTRPWEHASVREEDYTRANLRVSDDAADGRGSHSVSAEGGEVEL</sequence>
<feature type="compositionally biased region" description="Polar residues" evidence="3">
    <location>
        <begin position="46"/>
        <end position="61"/>
    </location>
</feature>
<dbReference type="EMBL" id="GG670562">
    <property type="protein sequence ID" value="EER20457.1"/>
    <property type="molecule type" value="Genomic_DNA"/>
</dbReference>
<dbReference type="PANTHER" id="PTHR36530">
    <property type="entry name" value="INHIBITOR OF CYSTEINE PEPTIDASE"/>
    <property type="match status" value="1"/>
</dbReference>
<proteinExistence type="predicted"/>
<dbReference type="OrthoDB" id="340510at2759"/>
<dbReference type="SUPFAM" id="SSF141066">
    <property type="entry name" value="ICP-like"/>
    <property type="match status" value="1"/>
</dbReference>
<keyword evidence="6" id="KW-1185">Reference proteome</keyword>
<evidence type="ECO:0000256" key="3">
    <source>
        <dbReference type="SAM" id="MobiDB-lite"/>
    </source>
</evidence>
<dbReference type="Proteomes" id="UP000007800">
    <property type="component" value="Unassembled WGS sequence"/>
</dbReference>
<keyword evidence="1" id="KW-0646">Protease inhibitor</keyword>
<dbReference type="GeneID" id="9054008"/>
<keyword evidence="2" id="KW-0789">Thiol protease inhibitor</keyword>
<evidence type="ECO:0000313" key="6">
    <source>
        <dbReference type="Proteomes" id="UP000007800"/>
    </source>
</evidence>
<dbReference type="InterPro" id="IPR018990">
    <property type="entry name" value="Prot_inh_I42_chagasin"/>
</dbReference>
<dbReference type="RefSeq" id="XP_002788661.1">
    <property type="nucleotide sequence ID" value="XM_002788615.1"/>
</dbReference>
<feature type="region of interest" description="Disordered" evidence="3">
    <location>
        <begin position="33"/>
        <end position="64"/>
    </location>
</feature>
<dbReference type="Pfam" id="PF09394">
    <property type="entry name" value="Inhibitor_I42"/>
    <property type="match status" value="1"/>
</dbReference>
<dbReference type="GO" id="GO:0004869">
    <property type="term" value="F:cysteine-type endopeptidase inhibitor activity"/>
    <property type="evidence" value="ECO:0007669"/>
    <property type="project" value="UniProtKB-KW"/>
</dbReference>
<dbReference type="PANTHER" id="PTHR36530:SF1">
    <property type="entry name" value="AMOEBIASIN-1"/>
    <property type="match status" value="1"/>
</dbReference>
<dbReference type="InterPro" id="IPR036331">
    <property type="entry name" value="Chagasin-like_sf"/>
</dbReference>
<dbReference type="Gene3D" id="2.60.40.2020">
    <property type="match status" value="1"/>
</dbReference>
<dbReference type="InParanoid" id="C5K535"/>
<dbReference type="AlphaFoldDB" id="C5K535"/>
<evidence type="ECO:0000259" key="4">
    <source>
        <dbReference type="Pfam" id="PF09394"/>
    </source>
</evidence>